<dbReference type="PROSITE" id="PS50240">
    <property type="entry name" value="TRYPSIN_DOM"/>
    <property type="match status" value="1"/>
</dbReference>
<reference evidence="7" key="2">
    <citation type="submission" date="2020-05" db="UniProtKB">
        <authorList>
            <consortium name="EnsemblMetazoa"/>
        </authorList>
    </citation>
    <scope>IDENTIFICATION</scope>
    <source>
        <strain evidence="7">IAEA</strain>
    </source>
</reference>
<dbReference type="InterPro" id="IPR009003">
    <property type="entry name" value="Peptidase_S1_PA"/>
</dbReference>
<evidence type="ECO:0000256" key="5">
    <source>
        <dbReference type="ARBA" id="ARBA00023157"/>
    </source>
</evidence>
<dbReference type="SMART" id="SM00020">
    <property type="entry name" value="Tryp_SPc"/>
    <property type="match status" value="1"/>
</dbReference>
<evidence type="ECO:0000259" key="6">
    <source>
        <dbReference type="PROSITE" id="PS50240"/>
    </source>
</evidence>
<dbReference type="PANTHER" id="PTHR24276:SF91">
    <property type="entry name" value="AT26814P-RELATED"/>
    <property type="match status" value="1"/>
</dbReference>
<dbReference type="InterPro" id="IPR001314">
    <property type="entry name" value="Peptidase_S1A"/>
</dbReference>
<dbReference type="InterPro" id="IPR001254">
    <property type="entry name" value="Trypsin_dom"/>
</dbReference>
<dbReference type="Gene3D" id="2.40.10.10">
    <property type="entry name" value="Trypsin-like serine proteases"/>
    <property type="match status" value="1"/>
</dbReference>
<evidence type="ECO:0000256" key="3">
    <source>
        <dbReference type="ARBA" id="ARBA00022801"/>
    </source>
</evidence>
<dbReference type="PROSITE" id="PS00134">
    <property type="entry name" value="TRYPSIN_HIS"/>
    <property type="match status" value="1"/>
</dbReference>
<dbReference type="Proteomes" id="UP000092445">
    <property type="component" value="Unassembled WGS sequence"/>
</dbReference>
<proteinExistence type="inferred from homology"/>
<organism evidence="7 8">
    <name type="scientific">Glossina pallidipes</name>
    <name type="common">Tsetse fly</name>
    <dbReference type="NCBI Taxonomy" id="7398"/>
    <lineage>
        <taxon>Eukaryota</taxon>
        <taxon>Metazoa</taxon>
        <taxon>Ecdysozoa</taxon>
        <taxon>Arthropoda</taxon>
        <taxon>Hexapoda</taxon>
        <taxon>Insecta</taxon>
        <taxon>Pterygota</taxon>
        <taxon>Neoptera</taxon>
        <taxon>Endopterygota</taxon>
        <taxon>Diptera</taxon>
        <taxon>Brachycera</taxon>
        <taxon>Muscomorpha</taxon>
        <taxon>Hippoboscoidea</taxon>
        <taxon>Glossinidae</taxon>
        <taxon>Glossina</taxon>
    </lineage>
</organism>
<keyword evidence="3" id="KW-0378">Hydrolase</keyword>
<sequence length="314" mass="34667">MPTVLTEQLAVNKEAKDCGGGDLRKVTFTRQFLLSIATNLSDCVNDNSKDADDYVFMIAGGFRPVDDSLTKSVVSIRTRQPTKFFGDNHFCNGAVVSWNIILSAAHCVVDQYGVVTRPHRLSVTAGCSGRLRKTITCMEYRVLKIVPHNHFHRHHGNDIALLILETSFPASNKRISISSMATQPPAIGTVCQAVGWGQIYWDGPFTDEAIYANLTVTNNNECINNYDYNFADDLLCVRGTTFEIGLCRGDSGAPLFCDNKLHGILSEEGKMHPITFQTMKVECRGNKIESGSSVSFYGDCVSPRPFQPVVVRNT</sequence>
<evidence type="ECO:0000256" key="1">
    <source>
        <dbReference type="ARBA" id="ARBA00007664"/>
    </source>
</evidence>
<dbReference type="SUPFAM" id="SSF50494">
    <property type="entry name" value="Trypsin-like serine proteases"/>
    <property type="match status" value="1"/>
</dbReference>
<protein>
    <recommendedName>
        <fullName evidence="6">Peptidase S1 domain-containing protein</fullName>
    </recommendedName>
</protein>
<accession>A0A1B0AIK4</accession>
<dbReference type="PRINTS" id="PR00722">
    <property type="entry name" value="CHYMOTRYPSIN"/>
</dbReference>
<dbReference type="EnsemblMetazoa" id="GPAI046949-RA">
    <property type="protein sequence ID" value="GPAI046949-PA"/>
    <property type="gene ID" value="GPAI046949"/>
</dbReference>
<evidence type="ECO:0000256" key="2">
    <source>
        <dbReference type="ARBA" id="ARBA00022670"/>
    </source>
</evidence>
<dbReference type="InterPro" id="IPR050430">
    <property type="entry name" value="Peptidase_S1"/>
</dbReference>
<dbReference type="Pfam" id="PF00089">
    <property type="entry name" value="Trypsin"/>
    <property type="match status" value="1"/>
</dbReference>
<keyword evidence="8" id="KW-1185">Reference proteome</keyword>
<dbReference type="GO" id="GO:0006508">
    <property type="term" value="P:proteolysis"/>
    <property type="evidence" value="ECO:0007669"/>
    <property type="project" value="UniProtKB-KW"/>
</dbReference>
<evidence type="ECO:0000313" key="7">
    <source>
        <dbReference type="EnsemblMetazoa" id="GPAI046949-PA"/>
    </source>
</evidence>
<dbReference type="STRING" id="7398.A0A1B0AIK4"/>
<comment type="similarity">
    <text evidence="1">Belongs to the peptidase S1 family.</text>
</comment>
<name>A0A1B0AIK4_GLOPL</name>
<dbReference type="GO" id="GO:0004252">
    <property type="term" value="F:serine-type endopeptidase activity"/>
    <property type="evidence" value="ECO:0007669"/>
    <property type="project" value="InterPro"/>
</dbReference>
<dbReference type="InterPro" id="IPR018114">
    <property type="entry name" value="TRYPSIN_HIS"/>
</dbReference>
<keyword evidence="5" id="KW-1015">Disulfide bond</keyword>
<evidence type="ECO:0000313" key="8">
    <source>
        <dbReference type="Proteomes" id="UP000092445"/>
    </source>
</evidence>
<feature type="domain" description="Peptidase S1" evidence="6">
    <location>
        <begin position="58"/>
        <end position="314"/>
    </location>
</feature>
<dbReference type="PANTHER" id="PTHR24276">
    <property type="entry name" value="POLYSERASE-RELATED"/>
    <property type="match status" value="1"/>
</dbReference>
<reference evidence="8" key="1">
    <citation type="submission" date="2014-03" db="EMBL/GenBank/DDBJ databases">
        <authorList>
            <person name="Aksoy S."/>
            <person name="Warren W."/>
            <person name="Wilson R.K."/>
        </authorList>
    </citation>
    <scope>NUCLEOTIDE SEQUENCE [LARGE SCALE GENOMIC DNA]</scope>
    <source>
        <strain evidence="8">IAEA</strain>
    </source>
</reference>
<dbReference type="VEuPathDB" id="VectorBase:GPAI046949"/>
<keyword evidence="4" id="KW-0720">Serine protease</keyword>
<dbReference type="InterPro" id="IPR043504">
    <property type="entry name" value="Peptidase_S1_PA_chymotrypsin"/>
</dbReference>
<evidence type="ECO:0000256" key="4">
    <source>
        <dbReference type="ARBA" id="ARBA00022825"/>
    </source>
</evidence>
<dbReference type="AlphaFoldDB" id="A0A1B0AIK4"/>
<keyword evidence="2" id="KW-0645">Protease</keyword>